<evidence type="ECO:0000256" key="3">
    <source>
        <dbReference type="ARBA" id="ARBA00004141"/>
    </source>
</evidence>
<keyword evidence="8 18" id="KW-0812">Transmembrane</keyword>
<comment type="cofactor">
    <cofactor evidence="1">
        <name>Mn(2+)</name>
        <dbReference type="ChEBI" id="CHEBI:29035"/>
    </cofactor>
</comment>
<dbReference type="GO" id="GO:0046872">
    <property type="term" value="F:metal ion binding"/>
    <property type="evidence" value="ECO:0007669"/>
    <property type="project" value="UniProtKB-KW"/>
</dbReference>
<keyword evidence="7 16" id="KW-0808">Transferase</keyword>
<evidence type="ECO:0000256" key="9">
    <source>
        <dbReference type="ARBA" id="ARBA00022723"/>
    </source>
</evidence>
<protein>
    <recommendedName>
        <fullName evidence="5 16">CDP-diacylglycerol--inositol 3-phosphatidyltransferase</fullName>
        <ecNumber evidence="5 16">2.7.8.11</ecNumber>
    </recommendedName>
</protein>
<feature type="transmembrane region" description="Helical" evidence="18">
    <location>
        <begin position="77"/>
        <end position="103"/>
    </location>
</feature>
<keyword evidence="12 16" id="KW-0443">Lipid metabolism</keyword>
<evidence type="ECO:0000256" key="13">
    <source>
        <dbReference type="ARBA" id="ARBA00023136"/>
    </source>
</evidence>
<dbReference type="PIRSF" id="PIRSF000848">
    <property type="entry name" value="CDP_diag_ino_3_P"/>
    <property type="match status" value="1"/>
</dbReference>
<comment type="catalytic activity">
    <reaction evidence="16">
        <text>a CDP-1,2-diacyl-sn-glycerol + myo-inositol = a 1,2-diacyl-sn-glycero-3-phospho-(1D-myo-inositol) + CMP + H(+)</text>
        <dbReference type="Rhea" id="RHEA:11580"/>
        <dbReference type="ChEBI" id="CHEBI:15378"/>
        <dbReference type="ChEBI" id="CHEBI:17268"/>
        <dbReference type="ChEBI" id="CHEBI:57880"/>
        <dbReference type="ChEBI" id="CHEBI:58332"/>
        <dbReference type="ChEBI" id="CHEBI:60377"/>
        <dbReference type="EC" id="2.7.8.11"/>
    </reaction>
</comment>
<dbReference type="InterPro" id="IPR014387">
    <property type="entry name" value="CDP_diag_ino_3_P_euk"/>
</dbReference>
<name>A0A835ZHK8_9STRA</name>
<keyword evidence="13 16" id="KW-0472">Membrane</keyword>
<evidence type="ECO:0000256" key="1">
    <source>
        <dbReference type="ARBA" id="ARBA00001936"/>
    </source>
</evidence>
<comment type="subcellular location">
    <subcellularLocation>
        <location evidence="3">Membrane</location>
        <topology evidence="3">Multi-pass membrane protein</topology>
    </subcellularLocation>
</comment>
<dbReference type="GO" id="GO:0005794">
    <property type="term" value="C:Golgi apparatus"/>
    <property type="evidence" value="ECO:0007669"/>
    <property type="project" value="TreeGrafter"/>
</dbReference>
<evidence type="ECO:0000256" key="2">
    <source>
        <dbReference type="ARBA" id="ARBA00001946"/>
    </source>
</evidence>
<keyword evidence="6 16" id="KW-0444">Lipid biosynthesis</keyword>
<dbReference type="InterPro" id="IPR048254">
    <property type="entry name" value="CDP_ALCOHOL_P_TRANSF_CS"/>
</dbReference>
<evidence type="ECO:0000256" key="7">
    <source>
        <dbReference type="ARBA" id="ARBA00022679"/>
    </source>
</evidence>
<dbReference type="EMBL" id="JAFCMP010000007">
    <property type="protein sequence ID" value="KAG5192322.1"/>
    <property type="molecule type" value="Genomic_DNA"/>
</dbReference>
<dbReference type="PANTHER" id="PTHR15362">
    <property type="entry name" value="PHOSPHATIDYLINOSITOL SYNTHASE"/>
    <property type="match status" value="1"/>
</dbReference>
<dbReference type="Gene3D" id="1.20.120.1760">
    <property type="match status" value="1"/>
</dbReference>
<feature type="transmembrane region" description="Helical" evidence="18">
    <location>
        <begin position="143"/>
        <end position="162"/>
    </location>
</feature>
<accession>A0A835ZHK8</accession>
<evidence type="ECO:0000256" key="15">
    <source>
        <dbReference type="ARBA" id="ARBA00023264"/>
    </source>
</evidence>
<keyword evidence="10" id="KW-0460">Magnesium</keyword>
<dbReference type="Pfam" id="PF01066">
    <property type="entry name" value="CDP-OH_P_transf"/>
    <property type="match status" value="1"/>
</dbReference>
<keyword evidence="14 16" id="KW-0594">Phospholipid biosynthesis</keyword>
<dbReference type="Proteomes" id="UP000664859">
    <property type="component" value="Unassembled WGS sequence"/>
</dbReference>
<reference evidence="19" key="1">
    <citation type="submission" date="2021-02" db="EMBL/GenBank/DDBJ databases">
        <title>First Annotated Genome of the Yellow-green Alga Tribonema minus.</title>
        <authorList>
            <person name="Mahan K.M."/>
        </authorList>
    </citation>
    <scope>NUCLEOTIDE SEQUENCE</scope>
    <source>
        <strain evidence="19">UTEX B ZZ1240</strain>
    </source>
</reference>
<dbReference type="GO" id="GO:0006661">
    <property type="term" value="P:phosphatidylinositol biosynthetic process"/>
    <property type="evidence" value="ECO:0007669"/>
    <property type="project" value="TreeGrafter"/>
</dbReference>
<dbReference type="InterPro" id="IPR043130">
    <property type="entry name" value="CDP-OH_PTrfase_TM_dom"/>
</dbReference>
<evidence type="ECO:0000256" key="6">
    <source>
        <dbReference type="ARBA" id="ARBA00022516"/>
    </source>
</evidence>
<comment type="cofactor">
    <cofactor evidence="2">
        <name>Mg(2+)</name>
        <dbReference type="ChEBI" id="CHEBI:18420"/>
    </cofactor>
</comment>
<evidence type="ECO:0000256" key="11">
    <source>
        <dbReference type="ARBA" id="ARBA00022989"/>
    </source>
</evidence>
<keyword evidence="11 18" id="KW-1133">Transmembrane helix</keyword>
<sequence length="219" mass="24364">MASESPYAVFLYYPNLIGYSRIAAVLASYYVAGTNWKLSVCFYVLAFAGDVVDGAVARRFNQSSSFGATLDMVTDRCSTAGMLFVLAGLYPAYAFHFMCLMFLDIFSHWIHVASVATKGHHKAAGTLQGRNWLIRLFYSCYPFFGYCCVFTEFFYICLYMLAFNKDAFITVGGVEVHLWQLTFYGCLPACVCKQAVNIAQLCAAAYSMAEVDVARKAKA</sequence>
<evidence type="ECO:0000313" key="19">
    <source>
        <dbReference type="EMBL" id="KAG5192322.1"/>
    </source>
</evidence>
<dbReference type="PANTHER" id="PTHR15362:SF4">
    <property type="entry name" value="CDP-DIACYLGLYCEROL--INOSITOL 3-PHOSPHATIDYLTRANSFERASE"/>
    <property type="match status" value="1"/>
</dbReference>
<evidence type="ECO:0000256" key="18">
    <source>
        <dbReference type="SAM" id="Phobius"/>
    </source>
</evidence>
<proteinExistence type="inferred from homology"/>
<dbReference type="EC" id="2.7.8.11" evidence="5 16"/>
<comment type="similarity">
    <text evidence="4 16 17">Belongs to the CDP-alcohol phosphatidyltransferase class-I family.</text>
</comment>
<dbReference type="PROSITE" id="PS00379">
    <property type="entry name" value="CDP_ALCOHOL_P_TRANSF"/>
    <property type="match status" value="1"/>
</dbReference>
<evidence type="ECO:0000256" key="17">
    <source>
        <dbReference type="RuleBase" id="RU003750"/>
    </source>
</evidence>
<dbReference type="GO" id="GO:0016020">
    <property type="term" value="C:membrane"/>
    <property type="evidence" value="ECO:0007669"/>
    <property type="project" value="UniProtKB-SubCell"/>
</dbReference>
<evidence type="ECO:0000256" key="4">
    <source>
        <dbReference type="ARBA" id="ARBA00010441"/>
    </source>
</evidence>
<dbReference type="OrthoDB" id="10251079at2759"/>
<evidence type="ECO:0000256" key="10">
    <source>
        <dbReference type="ARBA" id="ARBA00022842"/>
    </source>
</evidence>
<keyword evidence="20" id="KW-1185">Reference proteome</keyword>
<evidence type="ECO:0000256" key="8">
    <source>
        <dbReference type="ARBA" id="ARBA00022692"/>
    </source>
</evidence>
<keyword evidence="9" id="KW-0479">Metal-binding</keyword>
<evidence type="ECO:0000256" key="14">
    <source>
        <dbReference type="ARBA" id="ARBA00023209"/>
    </source>
</evidence>
<keyword evidence="15 16" id="KW-1208">Phospholipid metabolism</keyword>
<gene>
    <name evidence="19" type="ORF">JKP88DRAFT_204338</name>
</gene>
<evidence type="ECO:0000256" key="16">
    <source>
        <dbReference type="PIRNR" id="PIRNR000848"/>
    </source>
</evidence>
<dbReference type="InterPro" id="IPR000462">
    <property type="entry name" value="CDP-OH_P_trans"/>
</dbReference>
<dbReference type="GO" id="GO:0003881">
    <property type="term" value="F:CDP-diacylglycerol-inositol 3-phosphatidyltransferase activity"/>
    <property type="evidence" value="ECO:0007669"/>
    <property type="project" value="UniProtKB-UniRule"/>
</dbReference>
<evidence type="ECO:0000313" key="20">
    <source>
        <dbReference type="Proteomes" id="UP000664859"/>
    </source>
</evidence>
<dbReference type="AlphaFoldDB" id="A0A835ZHK8"/>
<organism evidence="19 20">
    <name type="scientific">Tribonema minus</name>
    <dbReference type="NCBI Taxonomy" id="303371"/>
    <lineage>
        <taxon>Eukaryota</taxon>
        <taxon>Sar</taxon>
        <taxon>Stramenopiles</taxon>
        <taxon>Ochrophyta</taxon>
        <taxon>PX clade</taxon>
        <taxon>Xanthophyceae</taxon>
        <taxon>Tribonematales</taxon>
        <taxon>Tribonemataceae</taxon>
        <taxon>Tribonema</taxon>
    </lineage>
</organism>
<feature type="transmembrane region" description="Helical" evidence="18">
    <location>
        <begin position="7"/>
        <end position="30"/>
    </location>
</feature>
<evidence type="ECO:0000256" key="12">
    <source>
        <dbReference type="ARBA" id="ARBA00023098"/>
    </source>
</evidence>
<comment type="caution">
    <text evidence="19">The sequence shown here is derived from an EMBL/GenBank/DDBJ whole genome shotgun (WGS) entry which is preliminary data.</text>
</comment>
<evidence type="ECO:0000256" key="5">
    <source>
        <dbReference type="ARBA" id="ARBA00013212"/>
    </source>
</evidence>